<evidence type="ECO:0000256" key="9">
    <source>
        <dbReference type="ARBA" id="ARBA00023157"/>
    </source>
</evidence>
<dbReference type="PROSITE" id="PS50262">
    <property type="entry name" value="G_PROTEIN_RECEP_F1_2"/>
    <property type="match status" value="1"/>
</dbReference>
<dbReference type="GO" id="GO:0004984">
    <property type="term" value="F:olfactory receptor activity"/>
    <property type="evidence" value="ECO:0007669"/>
    <property type="project" value="InterPro"/>
</dbReference>
<sequence>MNEGNHTTITKFLLLGFQYHPILNPYLFFFFLVAFTLTIFGNLIIILLVAQSETLKSPMYFFLCHLSCSDILLSSTVTPKMLDIVKSGGGFISVTKCITQLFFYSGTTTAECLLLTVMSYDRYLAICKPLHYNSIMDLKHQLCLAIWPWAIGFLVALLLLVFVCHYTFCGPYIMDHYLCDLAPILKLTCSDHSVLDIVDFVLTIPFIIFPFLFITFTYVSIFLNIFKISSSSGRKKALSTCSSHLIVVSTYYGTLMNVYMIPTKIYSYNINKLVSPLYTTGTPLLNPIIYSLRNQEIKIALNKCISVYLAKSQFGHLPRKMKSGL</sequence>
<dbReference type="AlphaFoldDB" id="A0AAV3AEF6"/>
<evidence type="ECO:0000256" key="8">
    <source>
        <dbReference type="ARBA" id="ARBA00023136"/>
    </source>
</evidence>
<dbReference type="Proteomes" id="UP001181693">
    <property type="component" value="Unassembled WGS sequence"/>
</dbReference>
<dbReference type="PANTHER" id="PTHR24242">
    <property type="entry name" value="G-PROTEIN COUPLED RECEPTOR"/>
    <property type="match status" value="1"/>
</dbReference>
<evidence type="ECO:0000256" key="1">
    <source>
        <dbReference type="ARBA" id="ARBA00004651"/>
    </source>
</evidence>
<reference evidence="16" key="1">
    <citation type="thesis" date="2020" institute="ProQuest LLC" country="789 East Eisenhower Parkway, Ann Arbor, MI, USA">
        <title>Comparative Genomics and Chromosome Evolution.</title>
        <authorList>
            <person name="Mudd A.B."/>
        </authorList>
    </citation>
    <scope>NUCLEOTIDE SEQUENCE</scope>
    <source>
        <strain evidence="16">1538</strain>
        <tissue evidence="16">Blood</tissue>
    </source>
</reference>
<evidence type="ECO:0000256" key="7">
    <source>
        <dbReference type="ARBA" id="ARBA00023040"/>
    </source>
</evidence>
<comment type="subcellular location">
    <subcellularLocation>
        <location evidence="1 14">Cell membrane</location>
        <topology evidence="1 14">Multi-pass membrane protein</topology>
    </subcellularLocation>
</comment>
<evidence type="ECO:0000256" key="6">
    <source>
        <dbReference type="ARBA" id="ARBA00022989"/>
    </source>
</evidence>
<evidence type="ECO:0000259" key="15">
    <source>
        <dbReference type="PROSITE" id="PS50262"/>
    </source>
</evidence>
<evidence type="ECO:0000256" key="12">
    <source>
        <dbReference type="ARBA" id="ARBA00023224"/>
    </source>
</evidence>
<keyword evidence="9" id="KW-1015">Disulfide bond</keyword>
<dbReference type="FunFam" id="1.20.1070.10:FF:000010">
    <property type="entry name" value="Olfactory receptor"/>
    <property type="match status" value="1"/>
</dbReference>
<dbReference type="InterPro" id="IPR000725">
    <property type="entry name" value="Olfact_rcpt"/>
</dbReference>
<keyword evidence="3 14" id="KW-0716">Sensory transduction</keyword>
<dbReference type="GO" id="GO:0004930">
    <property type="term" value="F:G protein-coupled receptor activity"/>
    <property type="evidence" value="ECO:0007669"/>
    <property type="project" value="UniProtKB-KW"/>
</dbReference>
<evidence type="ECO:0000256" key="14">
    <source>
        <dbReference type="RuleBase" id="RU363047"/>
    </source>
</evidence>
<dbReference type="SMART" id="SM01381">
    <property type="entry name" value="7TM_GPCR_Srsx"/>
    <property type="match status" value="1"/>
</dbReference>
<name>A0AAV3AEF6_PYXAD</name>
<feature type="transmembrane region" description="Helical" evidence="14">
    <location>
        <begin position="142"/>
        <end position="168"/>
    </location>
</feature>
<evidence type="ECO:0000256" key="11">
    <source>
        <dbReference type="ARBA" id="ARBA00023180"/>
    </source>
</evidence>
<dbReference type="SUPFAM" id="SSF81321">
    <property type="entry name" value="Family A G protein-coupled receptor-like"/>
    <property type="match status" value="1"/>
</dbReference>
<evidence type="ECO:0000256" key="3">
    <source>
        <dbReference type="ARBA" id="ARBA00022606"/>
    </source>
</evidence>
<feature type="transmembrane region" description="Helical" evidence="14">
    <location>
        <begin position="26"/>
        <end position="50"/>
    </location>
</feature>
<dbReference type="GO" id="GO:0005886">
    <property type="term" value="C:plasma membrane"/>
    <property type="evidence" value="ECO:0007669"/>
    <property type="project" value="UniProtKB-SubCell"/>
</dbReference>
<organism evidence="16 17">
    <name type="scientific">Pyxicephalus adspersus</name>
    <name type="common">African bullfrog</name>
    <dbReference type="NCBI Taxonomy" id="30357"/>
    <lineage>
        <taxon>Eukaryota</taxon>
        <taxon>Metazoa</taxon>
        <taxon>Chordata</taxon>
        <taxon>Craniata</taxon>
        <taxon>Vertebrata</taxon>
        <taxon>Euteleostomi</taxon>
        <taxon>Amphibia</taxon>
        <taxon>Batrachia</taxon>
        <taxon>Anura</taxon>
        <taxon>Neobatrachia</taxon>
        <taxon>Ranoidea</taxon>
        <taxon>Pyxicephalidae</taxon>
        <taxon>Pyxicephalinae</taxon>
        <taxon>Pyxicephalus</taxon>
    </lineage>
</organism>
<keyword evidence="7 13" id="KW-0297">G-protein coupled receptor</keyword>
<evidence type="ECO:0000256" key="10">
    <source>
        <dbReference type="ARBA" id="ARBA00023170"/>
    </source>
</evidence>
<comment type="similarity">
    <text evidence="13">Belongs to the G-protein coupled receptor 1 family.</text>
</comment>
<dbReference type="PROSITE" id="PS00237">
    <property type="entry name" value="G_PROTEIN_RECEP_F1_1"/>
    <property type="match status" value="1"/>
</dbReference>
<evidence type="ECO:0000313" key="16">
    <source>
        <dbReference type="EMBL" id="DBA29699.1"/>
    </source>
</evidence>
<feature type="domain" description="G-protein coupled receptors family 1 profile" evidence="15">
    <location>
        <begin position="41"/>
        <end position="290"/>
    </location>
</feature>
<dbReference type="Pfam" id="PF13853">
    <property type="entry name" value="7tm_4"/>
    <property type="match status" value="1"/>
</dbReference>
<evidence type="ECO:0000313" key="17">
    <source>
        <dbReference type="Proteomes" id="UP001181693"/>
    </source>
</evidence>
<gene>
    <name evidence="16" type="ORF">GDO54_005761</name>
</gene>
<keyword evidence="12 13" id="KW-0807">Transducer</keyword>
<dbReference type="InterPro" id="IPR050939">
    <property type="entry name" value="Olfactory_GPCR1"/>
</dbReference>
<keyword evidence="5 14" id="KW-0552">Olfaction</keyword>
<comment type="caution">
    <text evidence="16">The sequence shown here is derived from an EMBL/GenBank/DDBJ whole genome shotgun (WGS) entry which is preliminary data.</text>
</comment>
<keyword evidence="17" id="KW-1185">Reference proteome</keyword>
<protein>
    <recommendedName>
        <fullName evidence="14">Olfactory receptor</fullName>
    </recommendedName>
</protein>
<keyword evidence="10 13" id="KW-0675">Receptor</keyword>
<dbReference type="EMBL" id="DYDO01000002">
    <property type="protein sequence ID" value="DBA29699.1"/>
    <property type="molecule type" value="Genomic_DNA"/>
</dbReference>
<dbReference type="PRINTS" id="PR00237">
    <property type="entry name" value="GPCRRHODOPSN"/>
</dbReference>
<feature type="transmembrane region" description="Helical" evidence="14">
    <location>
        <begin position="200"/>
        <end position="226"/>
    </location>
</feature>
<proteinExistence type="inferred from homology"/>
<dbReference type="InterPro" id="IPR000276">
    <property type="entry name" value="GPCR_Rhodpsn"/>
</dbReference>
<keyword evidence="2 14" id="KW-1003">Cell membrane</keyword>
<dbReference type="Gene3D" id="1.20.1070.10">
    <property type="entry name" value="Rhodopsin 7-helix transmembrane proteins"/>
    <property type="match status" value="1"/>
</dbReference>
<evidence type="ECO:0000256" key="2">
    <source>
        <dbReference type="ARBA" id="ARBA00022475"/>
    </source>
</evidence>
<accession>A0AAV3AEF6</accession>
<evidence type="ECO:0000256" key="5">
    <source>
        <dbReference type="ARBA" id="ARBA00022725"/>
    </source>
</evidence>
<keyword evidence="11" id="KW-0325">Glycoprotein</keyword>
<evidence type="ECO:0000256" key="4">
    <source>
        <dbReference type="ARBA" id="ARBA00022692"/>
    </source>
</evidence>
<keyword evidence="6 14" id="KW-1133">Transmembrane helix</keyword>
<comment type="caution">
    <text evidence="14">Lacks conserved residue(s) required for the propagation of feature annotation.</text>
</comment>
<keyword evidence="8 14" id="KW-0472">Membrane</keyword>
<keyword evidence="4 13" id="KW-0812">Transmembrane</keyword>
<dbReference type="InterPro" id="IPR017452">
    <property type="entry name" value="GPCR_Rhodpsn_7TM"/>
</dbReference>
<dbReference type="PANTHER" id="PTHR24242:SF253">
    <property type="entry name" value="OLFACTORY RECEPTOR-RELATED"/>
    <property type="match status" value="1"/>
</dbReference>
<dbReference type="PRINTS" id="PR00245">
    <property type="entry name" value="OLFACTORYR"/>
</dbReference>
<evidence type="ECO:0000256" key="13">
    <source>
        <dbReference type="RuleBase" id="RU000688"/>
    </source>
</evidence>